<protein>
    <submittedName>
        <fullName evidence="3">FkbM family methyltransferase</fullName>
    </submittedName>
</protein>
<feature type="region of interest" description="Disordered" evidence="1">
    <location>
        <begin position="241"/>
        <end position="270"/>
    </location>
</feature>
<keyword evidence="3" id="KW-0808">Transferase</keyword>
<dbReference type="Pfam" id="PF05050">
    <property type="entry name" value="Methyltransf_21"/>
    <property type="match status" value="1"/>
</dbReference>
<dbReference type="EMBL" id="JAPCID010000028">
    <property type="protein sequence ID" value="MDA0139635.1"/>
    <property type="molecule type" value="Genomic_DNA"/>
</dbReference>
<feature type="domain" description="Methyltransferase FkbM" evidence="2">
    <location>
        <begin position="58"/>
        <end position="216"/>
    </location>
</feature>
<comment type="caution">
    <text evidence="3">The sequence shown here is derived from an EMBL/GenBank/DDBJ whole genome shotgun (WGS) entry which is preliminary data.</text>
</comment>
<organism evidence="3 4">
    <name type="scientific">Solirubrobacter deserti</name>
    <dbReference type="NCBI Taxonomy" id="2282478"/>
    <lineage>
        <taxon>Bacteria</taxon>
        <taxon>Bacillati</taxon>
        <taxon>Actinomycetota</taxon>
        <taxon>Thermoleophilia</taxon>
        <taxon>Solirubrobacterales</taxon>
        <taxon>Solirubrobacteraceae</taxon>
        <taxon>Solirubrobacter</taxon>
    </lineage>
</organism>
<dbReference type="PANTHER" id="PTHR34203:SF15">
    <property type="entry name" value="SLL1173 PROTEIN"/>
    <property type="match status" value="1"/>
</dbReference>
<name>A0ABT4RM41_9ACTN</name>
<evidence type="ECO:0000313" key="3">
    <source>
        <dbReference type="EMBL" id="MDA0139635.1"/>
    </source>
</evidence>
<gene>
    <name evidence="3" type="ORF">OJ962_19195</name>
</gene>
<dbReference type="SUPFAM" id="SSF53335">
    <property type="entry name" value="S-adenosyl-L-methionine-dependent methyltransferases"/>
    <property type="match status" value="1"/>
</dbReference>
<keyword evidence="3" id="KW-0489">Methyltransferase</keyword>
<evidence type="ECO:0000259" key="2">
    <source>
        <dbReference type="Pfam" id="PF05050"/>
    </source>
</evidence>
<proteinExistence type="predicted"/>
<dbReference type="RefSeq" id="WP_202955579.1">
    <property type="nucleotide sequence ID" value="NZ_JAPCID010000028.1"/>
</dbReference>
<dbReference type="NCBIfam" id="TIGR01444">
    <property type="entry name" value="fkbM_fam"/>
    <property type="match status" value="1"/>
</dbReference>
<dbReference type="InterPro" id="IPR052514">
    <property type="entry name" value="SAM-dependent_MTase"/>
</dbReference>
<sequence length="270" mass="30700">MPQLVSSDTLKVLLTRYPRAYDAARRPYALSRYLLRRPHEADYAVFALFAGDERPFLDVGANAGMSALSFRIYNRRSPIVSVEPNPYHKRDLQFTGKVVRHHTYHLMAAGDRDETMTLFVPVFRGVPLTTEASLDRENVASSPSLRWRLGDRMDSSDFEIVQTTVPVRRLDELALDPGFVKLDVQGAESAALRGLEQTLRRSLPVLMIEGFSSEDGEFLEALGYEQFEYLRDAHRLRRLDDRAPQDEYPNNTVLVHPSQPGRRPDAAAPR</sequence>
<dbReference type="Gene3D" id="3.40.50.150">
    <property type="entry name" value="Vaccinia Virus protein VP39"/>
    <property type="match status" value="1"/>
</dbReference>
<evidence type="ECO:0000256" key="1">
    <source>
        <dbReference type="SAM" id="MobiDB-lite"/>
    </source>
</evidence>
<evidence type="ECO:0000313" key="4">
    <source>
        <dbReference type="Proteomes" id="UP001147700"/>
    </source>
</evidence>
<dbReference type="GO" id="GO:0032259">
    <property type="term" value="P:methylation"/>
    <property type="evidence" value="ECO:0007669"/>
    <property type="project" value="UniProtKB-KW"/>
</dbReference>
<dbReference type="PANTHER" id="PTHR34203">
    <property type="entry name" value="METHYLTRANSFERASE, FKBM FAMILY PROTEIN"/>
    <property type="match status" value="1"/>
</dbReference>
<dbReference type="Proteomes" id="UP001147700">
    <property type="component" value="Unassembled WGS sequence"/>
</dbReference>
<accession>A0ABT4RM41</accession>
<dbReference type="InterPro" id="IPR006342">
    <property type="entry name" value="FkbM_mtfrase"/>
</dbReference>
<reference evidence="3" key="1">
    <citation type="submission" date="2022-10" db="EMBL/GenBank/DDBJ databases">
        <title>The WGS of Solirubrobacter sp. CPCC 204708.</title>
        <authorList>
            <person name="Jiang Z."/>
        </authorList>
    </citation>
    <scope>NUCLEOTIDE SEQUENCE</scope>
    <source>
        <strain evidence="3">CPCC 204708</strain>
    </source>
</reference>
<dbReference type="GO" id="GO:0008168">
    <property type="term" value="F:methyltransferase activity"/>
    <property type="evidence" value="ECO:0007669"/>
    <property type="project" value="UniProtKB-KW"/>
</dbReference>
<keyword evidence="4" id="KW-1185">Reference proteome</keyword>
<dbReference type="InterPro" id="IPR029063">
    <property type="entry name" value="SAM-dependent_MTases_sf"/>
</dbReference>